<dbReference type="RefSeq" id="XP_025359296.1">
    <property type="nucleotide sequence ID" value="XM_025508547.1"/>
</dbReference>
<feature type="compositionally biased region" description="Gly residues" evidence="1">
    <location>
        <begin position="208"/>
        <end position="217"/>
    </location>
</feature>
<evidence type="ECO:0000313" key="2">
    <source>
        <dbReference type="EMBL" id="PWN24684.1"/>
    </source>
</evidence>
<evidence type="ECO:0000256" key="1">
    <source>
        <dbReference type="SAM" id="MobiDB-lite"/>
    </source>
</evidence>
<feature type="region of interest" description="Disordered" evidence="1">
    <location>
        <begin position="189"/>
        <end position="229"/>
    </location>
</feature>
<dbReference type="AlphaFoldDB" id="A0A316UID9"/>
<feature type="region of interest" description="Disordered" evidence="1">
    <location>
        <begin position="378"/>
        <end position="439"/>
    </location>
</feature>
<feature type="region of interest" description="Disordered" evidence="1">
    <location>
        <begin position="256"/>
        <end position="294"/>
    </location>
</feature>
<feature type="region of interest" description="Disordered" evidence="1">
    <location>
        <begin position="501"/>
        <end position="818"/>
    </location>
</feature>
<feature type="compositionally biased region" description="Low complexity" evidence="1">
    <location>
        <begin position="834"/>
        <end position="861"/>
    </location>
</feature>
<proteinExistence type="predicted"/>
<feature type="region of interest" description="Disordered" evidence="1">
    <location>
        <begin position="834"/>
        <end position="925"/>
    </location>
</feature>
<feature type="compositionally biased region" description="Low complexity" evidence="1">
    <location>
        <begin position="788"/>
        <end position="808"/>
    </location>
</feature>
<feature type="region of interest" description="Disordered" evidence="1">
    <location>
        <begin position="56"/>
        <end position="83"/>
    </location>
</feature>
<reference evidence="2 3" key="1">
    <citation type="journal article" date="2018" name="Mol. Biol. Evol.">
        <title>Broad Genomic Sampling Reveals a Smut Pathogenic Ancestry of the Fungal Clade Ustilaginomycotina.</title>
        <authorList>
            <person name="Kijpornyongpan T."/>
            <person name="Mondo S.J."/>
            <person name="Barry K."/>
            <person name="Sandor L."/>
            <person name="Lee J."/>
            <person name="Lipzen A."/>
            <person name="Pangilinan J."/>
            <person name="LaButti K."/>
            <person name="Hainaut M."/>
            <person name="Henrissat B."/>
            <person name="Grigoriev I.V."/>
            <person name="Spatafora J.W."/>
            <person name="Aime M.C."/>
        </authorList>
    </citation>
    <scope>NUCLEOTIDE SEQUENCE [LARGE SCALE GENOMIC DNA]</scope>
    <source>
        <strain evidence="2 3">MCA 5214</strain>
    </source>
</reference>
<organism evidence="2 3">
    <name type="scientific">Jaminaea rosea</name>
    <dbReference type="NCBI Taxonomy" id="1569628"/>
    <lineage>
        <taxon>Eukaryota</taxon>
        <taxon>Fungi</taxon>
        <taxon>Dikarya</taxon>
        <taxon>Basidiomycota</taxon>
        <taxon>Ustilaginomycotina</taxon>
        <taxon>Exobasidiomycetes</taxon>
        <taxon>Microstromatales</taxon>
        <taxon>Microstromatales incertae sedis</taxon>
        <taxon>Jaminaea</taxon>
    </lineage>
</organism>
<dbReference type="EMBL" id="KZ819679">
    <property type="protein sequence ID" value="PWN24684.1"/>
    <property type="molecule type" value="Genomic_DNA"/>
</dbReference>
<keyword evidence="3" id="KW-1185">Reference proteome</keyword>
<feature type="compositionally biased region" description="Low complexity" evidence="1">
    <location>
        <begin position="59"/>
        <end position="81"/>
    </location>
</feature>
<feature type="compositionally biased region" description="Pro residues" evidence="1">
    <location>
        <begin position="660"/>
        <end position="674"/>
    </location>
</feature>
<evidence type="ECO:0000313" key="3">
    <source>
        <dbReference type="Proteomes" id="UP000245884"/>
    </source>
</evidence>
<name>A0A316UID9_9BASI</name>
<feature type="compositionally biased region" description="Basic and acidic residues" evidence="1">
    <location>
        <begin position="721"/>
        <end position="748"/>
    </location>
</feature>
<feature type="compositionally biased region" description="Polar residues" evidence="1">
    <location>
        <begin position="429"/>
        <end position="439"/>
    </location>
</feature>
<accession>A0A316UID9</accession>
<feature type="compositionally biased region" description="Polar residues" evidence="1">
    <location>
        <begin position="274"/>
        <end position="285"/>
    </location>
</feature>
<feature type="compositionally biased region" description="Low complexity" evidence="1">
    <location>
        <begin position="766"/>
        <end position="777"/>
    </location>
</feature>
<feature type="compositionally biased region" description="Acidic residues" evidence="1">
    <location>
        <begin position="545"/>
        <end position="561"/>
    </location>
</feature>
<feature type="compositionally biased region" description="Polar residues" evidence="1">
    <location>
        <begin position="642"/>
        <end position="651"/>
    </location>
</feature>
<sequence length="925" mass="98125">MTVFLVPQPRLPDARVDPVTSILHQQDEHRYVVVPGENPTPPQRPLRARSRSRFRTALRSRPMTAPSDSGSSSSSPRSSSGALIRSASLVPLMGKNKSKPNFVSRSLTTLDTRSTPALRRTSTSFDADAVNHRRNFALVDDTFIGTERHLDDLVHTSEGQSMTYEERLSLARQALQAKLLNINVALANRGRRSSKSSSGNSAFERRTGGGGGGGDGGDAASKNSQHDTPPVVAAQVVARSSCDSALESGLNGSRLRPLALPQRHPLRPRPISCSPVSTIHTNMSATPPRRSSGGVIWADASTQTSDPGEADARSEQYDLFPADFEAPASRGLYAPVVIAHSGSPPCITTTTLEIPHTIPANVDTSPLGLTYESFLSIGSSTPDTGSGSESDSLPSRRGRASLLLPPHPEEADEQSPPVPPKDYPHPGTRISSLESVTTGGVSTLTLPTAVESAGHGQTFGGKAPSSPRQSPRQVMWRGLAADAWAAGPFLRGKLTSRPLFRRKNSAEGVSPSISSRTEDRPVPPVPAPASEPNNTVFAGSMLEWFEQEEDSDEDDPIEGEQGEPAAPNTPPALRHGSQTKAWIRNVRDQHSFEYCIGSPNRPSFASSSRGGGGSEGETKHTHSASEPPPLKPILVQPAERPSTGTASTVSSSRHRRNGYIPPPAGPPLEIPLPALPLDALPKPPSSSCDTAPPILSARNSLSEKTCSPLLHPHNYNKKLSRREEAKDDANKGKEKQRVSTESQTDERGTQTSSQAKLSGSAPLRASSSSHSHDSTSTVQGYVHNATPSTSYESTQSSSSSSELQLQSQRAKSPTTLRRAHGFKVLMKLAPPSVAAASALASTAPTGSATSTMPNTPTSSTPINGNVNGNKKPREIKRRRFGSTSKEKPKPKPKPKKPTPPQAPTSRLAAGTSSQDAMLLTLAGLG</sequence>
<feature type="compositionally biased region" description="Polar residues" evidence="1">
    <location>
        <begin position="378"/>
        <end position="393"/>
    </location>
</feature>
<dbReference type="Proteomes" id="UP000245884">
    <property type="component" value="Unassembled WGS sequence"/>
</dbReference>
<protein>
    <submittedName>
        <fullName evidence="2">Uncharacterized protein</fullName>
    </submittedName>
</protein>
<feature type="region of interest" description="Disordered" evidence="1">
    <location>
        <begin position="452"/>
        <end position="472"/>
    </location>
</feature>
<gene>
    <name evidence="2" type="ORF">BDZ90DRAFT_262905</name>
</gene>
<dbReference type="GeneID" id="37030370"/>